<feature type="transmembrane region" description="Helical" evidence="10">
    <location>
        <begin position="162"/>
        <end position="181"/>
    </location>
</feature>
<feature type="transmembrane region" description="Helical" evidence="10">
    <location>
        <begin position="187"/>
        <end position="208"/>
    </location>
</feature>
<keyword evidence="7 8" id="KW-0407">Ion channel</keyword>
<dbReference type="PANTHER" id="PTHR11003:SF317">
    <property type="entry name" value="POTASSIUM CHANNEL DOMAIN-CONTAINING PROTEIN"/>
    <property type="match status" value="1"/>
</dbReference>
<reference evidence="12" key="1">
    <citation type="submission" date="2016-11" db="UniProtKB">
        <authorList>
            <consortium name="WormBaseParasite"/>
        </authorList>
    </citation>
    <scope>IDENTIFICATION</scope>
    <source>
        <strain evidence="12">pt0022</strain>
    </source>
</reference>
<dbReference type="Gene3D" id="1.10.287.70">
    <property type="match status" value="1"/>
</dbReference>
<keyword evidence="5 8" id="KW-0406">Ion transport</keyword>
<keyword evidence="3 8" id="KW-0812">Transmembrane</keyword>
<keyword evidence="6 10" id="KW-0472">Membrane</keyword>
<dbReference type="GO" id="GO:0022841">
    <property type="term" value="F:potassium ion leak channel activity"/>
    <property type="evidence" value="ECO:0007669"/>
    <property type="project" value="TreeGrafter"/>
</dbReference>
<dbReference type="PANTHER" id="PTHR11003">
    <property type="entry name" value="POTASSIUM CHANNEL, SUBFAMILY K"/>
    <property type="match status" value="1"/>
</dbReference>
<feature type="compositionally biased region" description="Basic and acidic residues" evidence="9">
    <location>
        <begin position="264"/>
        <end position="279"/>
    </location>
</feature>
<dbReference type="Pfam" id="PF07885">
    <property type="entry name" value="Ion_trans_2"/>
    <property type="match status" value="2"/>
</dbReference>
<feature type="domain" description="Potassium channel" evidence="11">
    <location>
        <begin position="157"/>
        <end position="215"/>
    </location>
</feature>
<feature type="region of interest" description="Disordered" evidence="9">
    <location>
        <begin position="129"/>
        <end position="152"/>
    </location>
</feature>
<feature type="compositionally biased region" description="Polar residues" evidence="9">
    <location>
        <begin position="129"/>
        <end position="148"/>
    </location>
</feature>
<organism evidence="12">
    <name type="scientific">Wuchereria bancrofti</name>
    <dbReference type="NCBI Taxonomy" id="6293"/>
    <lineage>
        <taxon>Eukaryota</taxon>
        <taxon>Metazoa</taxon>
        <taxon>Ecdysozoa</taxon>
        <taxon>Nematoda</taxon>
        <taxon>Chromadorea</taxon>
        <taxon>Rhabditida</taxon>
        <taxon>Spirurina</taxon>
        <taxon>Spiruromorpha</taxon>
        <taxon>Filarioidea</taxon>
        <taxon>Onchocercidae</taxon>
        <taxon>Wuchereria</taxon>
    </lineage>
</organism>
<evidence type="ECO:0000256" key="3">
    <source>
        <dbReference type="ARBA" id="ARBA00022692"/>
    </source>
</evidence>
<feature type="transmembrane region" description="Helical" evidence="10">
    <location>
        <begin position="316"/>
        <end position="336"/>
    </location>
</feature>
<keyword evidence="4 10" id="KW-1133">Transmembrane helix</keyword>
<dbReference type="SUPFAM" id="SSF81324">
    <property type="entry name" value="Voltage-gated potassium channels"/>
    <property type="match status" value="2"/>
</dbReference>
<dbReference type="GO" id="GO:0030322">
    <property type="term" value="P:stabilization of membrane potential"/>
    <property type="evidence" value="ECO:0007669"/>
    <property type="project" value="TreeGrafter"/>
</dbReference>
<sequence length="732" mass="83924">MLASWLRIAGSKMGPIFLRILLITIVSIYAIFGALILSHLETKEQVDHLSNVQLHNDITQISTHSRIILPIYMNHWNGTRQCITDIIKNLLRKSNCSNIIFDHLSIHYFKHCYYYNLLSHSNVTNNEQRNDNNNYLSTSNQSSNYQDSSEIKKDSPVNEWPFIDSLFFAFALITTIGYGNITPKTFAGQMFCIFFAAFGVPLTLLIIADLGKFISRIIFACNDRFNNEIKRLLRKRFKMIICYHKSSKLLYEENDNNEINGQKNNDDKQINGTDAKSEMSDDNEQSSRTLALLVLFFIYVIAGSLLLSSYEPEMPFFTAIYFSFITLTSIGLGDIVPQRRTYMAITILYITVGLALSTIAIEIAADTLKKLHYFRRQFKNVGNIEIWFGGKRLTVRQIIRNLCDQFNIPDTAMSGFNIGHFVEEAIKVEAGERPTLRTGTPRQEVNSHDENEFLTKVSVSCENESEHEHDNVTEHEPEPEHISESKFTSEEELKPESEAKSECESEVEVSEPEPIELLPEKEIPQCEPISVTPEIEPISEPELHPLELSKEVEIPYVPEIPMLTVLEPTSPLQSVLETVEVTDVIEELKSKQSTSVKPEEKSVEDLSTRLDVSRRKGYSEEAWKRYQEYQNEWSKFRRLSRTLSRSDRRKSAKKRSNNITLMFVDIVSTVVVVVVVVVFVMVTGDDHNFVDKLFDKLIHELLINMSVNVTFVVVVVVVDNIDKIVDNFVYMD</sequence>
<evidence type="ECO:0000256" key="7">
    <source>
        <dbReference type="ARBA" id="ARBA00023303"/>
    </source>
</evidence>
<proteinExistence type="inferred from homology"/>
<comment type="subcellular location">
    <subcellularLocation>
        <location evidence="1">Membrane</location>
        <topology evidence="1">Multi-pass membrane protein</topology>
    </subcellularLocation>
</comment>
<evidence type="ECO:0000256" key="9">
    <source>
        <dbReference type="SAM" id="MobiDB-lite"/>
    </source>
</evidence>
<evidence type="ECO:0000256" key="1">
    <source>
        <dbReference type="ARBA" id="ARBA00004141"/>
    </source>
</evidence>
<dbReference type="AlphaFoldDB" id="A0A1I8EEH1"/>
<feature type="transmembrane region" description="Helical" evidence="10">
    <location>
        <begin position="289"/>
        <end position="310"/>
    </location>
</feature>
<feature type="transmembrane region" description="Helical" evidence="10">
    <location>
        <begin position="701"/>
        <end position="721"/>
    </location>
</feature>
<evidence type="ECO:0000256" key="5">
    <source>
        <dbReference type="ARBA" id="ARBA00023065"/>
    </source>
</evidence>
<feature type="transmembrane region" description="Helical" evidence="10">
    <location>
        <begin position="659"/>
        <end position="681"/>
    </location>
</feature>
<dbReference type="STRING" id="6293.A0A1I8EEH1"/>
<feature type="compositionally biased region" description="Basic and acidic residues" evidence="9">
    <location>
        <begin position="464"/>
        <end position="503"/>
    </location>
</feature>
<dbReference type="InterPro" id="IPR003280">
    <property type="entry name" value="2pore_dom_K_chnl"/>
</dbReference>
<feature type="region of interest" description="Disordered" evidence="9">
    <location>
        <begin position="260"/>
        <end position="282"/>
    </location>
</feature>
<dbReference type="PRINTS" id="PR01333">
    <property type="entry name" value="2POREKCHANEL"/>
</dbReference>
<dbReference type="GO" id="GO:0005886">
    <property type="term" value="C:plasma membrane"/>
    <property type="evidence" value="ECO:0007669"/>
    <property type="project" value="TreeGrafter"/>
</dbReference>
<keyword evidence="2 8" id="KW-0813">Transport</keyword>
<feature type="region of interest" description="Disordered" evidence="9">
    <location>
        <begin position="461"/>
        <end position="513"/>
    </location>
</feature>
<feature type="domain" description="Potassium channel" evidence="11">
    <location>
        <begin position="296"/>
        <end position="369"/>
    </location>
</feature>
<evidence type="ECO:0000256" key="6">
    <source>
        <dbReference type="ARBA" id="ARBA00023136"/>
    </source>
</evidence>
<accession>A0A1I8EEH1</accession>
<evidence type="ECO:0000256" key="10">
    <source>
        <dbReference type="SAM" id="Phobius"/>
    </source>
</evidence>
<feature type="compositionally biased region" description="Acidic residues" evidence="9">
    <location>
        <begin position="504"/>
        <end position="513"/>
    </location>
</feature>
<dbReference type="WBParaSite" id="maker-PairedContig_1684-snap-gene-1.22-mRNA-1">
    <property type="protein sequence ID" value="maker-PairedContig_1684-snap-gene-1.22-mRNA-1"/>
    <property type="gene ID" value="maker-PairedContig_1684-snap-gene-1.22"/>
</dbReference>
<feature type="transmembrane region" description="Helical" evidence="10">
    <location>
        <begin position="16"/>
        <end position="37"/>
    </location>
</feature>
<comment type="similarity">
    <text evidence="8">Belongs to the two pore domain potassium channel (TC 1.A.1.8) family.</text>
</comment>
<evidence type="ECO:0000259" key="11">
    <source>
        <dbReference type="Pfam" id="PF07885"/>
    </source>
</evidence>
<evidence type="ECO:0000256" key="8">
    <source>
        <dbReference type="RuleBase" id="RU003857"/>
    </source>
</evidence>
<evidence type="ECO:0000313" key="12">
    <source>
        <dbReference type="WBParaSite" id="maker-PairedContig_1684-snap-gene-1.22-mRNA-1"/>
    </source>
</evidence>
<dbReference type="InterPro" id="IPR013099">
    <property type="entry name" value="K_chnl_dom"/>
</dbReference>
<evidence type="ECO:0000256" key="2">
    <source>
        <dbReference type="ARBA" id="ARBA00022448"/>
    </source>
</evidence>
<name>A0A1I8EEH1_WUCBA</name>
<dbReference type="GO" id="GO:0015271">
    <property type="term" value="F:outward rectifier potassium channel activity"/>
    <property type="evidence" value="ECO:0007669"/>
    <property type="project" value="TreeGrafter"/>
</dbReference>
<protein>
    <recommendedName>
        <fullName evidence="11">Potassium channel domain-containing protein</fullName>
    </recommendedName>
</protein>
<evidence type="ECO:0000256" key="4">
    <source>
        <dbReference type="ARBA" id="ARBA00022989"/>
    </source>
</evidence>